<proteinExistence type="predicted"/>
<reference evidence="2 3" key="1">
    <citation type="submission" date="2016-03" db="EMBL/GenBank/DDBJ databases">
        <title>Draft genome sequence of Paenibacillus antarcticus CECT 5836.</title>
        <authorList>
            <person name="Shin S.-K."/>
            <person name="Yi H."/>
        </authorList>
    </citation>
    <scope>NUCLEOTIDE SEQUENCE [LARGE SCALE GENOMIC DNA]</scope>
    <source>
        <strain evidence="2 3">CECT 5836</strain>
    </source>
</reference>
<accession>A0A168KAQ8</accession>
<dbReference type="RefSeq" id="WP_068652436.1">
    <property type="nucleotide sequence ID" value="NZ_CP043611.1"/>
</dbReference>
<dbReference type="PANTHER" id="PTHR37317:SF1">
    <property type="entry name" value="ZINC-RIBBON DOMAIN-CONTAINING PROTEIN-RELATED"/>
    <property type="match status" value="1"/>
</dbReference>
<evidence type="ECO:0000313" key="3">
    <source>
        <dbReference type="Proteomes" id="UP000077355"/>
    </source>
</evidence>
<dbReference type="Proteomes" id="UP000077355">
    <property type="component" value="Unassembled WGS sequence"/>
</dbReference>
<feature type="domain" description="Treble clef zinc finger" evidence="1">
    <location>
        <begin position="154"/>
        <end position="208"/>
    </location>
</feature>
<feature type="domain" description="Treble clef zinc finger" evidence="1">
    <location>
        <begin position="84"/>
        <end position="138"/>
    </location>
</feature>
<dbReference type="PANTHER" id="PTHR37317">
    <property type="entry name" value="BLR8090 PROTEIN"/>
    <property type="match status" value="1"/>
</dbReference>
<organism evidence="2 3">
    <name type="scientific">Paenibacillus antarcticus</name>
    <dbReference type="NCBI Taxonomy" id="253703"/>
    <lineage>
        <taxon>Bacteria</taxon>
        <taxon>Bacillati</taxon>
        <taxon>Bacillota</taxon>
        <taxon>Bacilli</taxon>
        <taxon>Bacillales</taxon>
        <taxon>Paenibacillaceae</taxon>
        <taxon>Paenibacillus</taxon>
    </lineage>
</organism>
<dbReference type="InterPro" id="IPR025487">
    <property type="entry name" value="DUF4379"/>
</dbReference>
<dbReference type="EMBL" id="LVJI01000044">
    <property type="protein sequence ID" value="OAB41779.1"/>
    <property type="molecule type" value="Genomic_DNA"/>
</dbReference>
<gene>
    <name evidence="2" type="ORF">PBAT_20555</name>
</gene>
<feature type="domain" description="Treble clef zinc finger" evidence="1">
    <location>
        <begin position="15"/>
        <end position="68"/>
    </location>
</feature>
<keyword evidence="3" id="KW-1185">Reference proteome</keyword>
<dbReference type="AlphaFoldDB" id="A0A168KAQ8"/>
<evidence type="ECO:0000259" key="1">
    <source>
        <dbReference type="Pfam" id="PF14311"/>
    </source>
</evidence>
<evidence type="ECO:0000313" key="2">
    <source>
        <dbReference type="EMBL" id="OAB41779.1"/>
    </source>
</evidence>
<dbReference type="OrthoDB" id="583824at2"/>
<feature type="domain" description="Treble clef zinc finger" evidence="1">
    <location>
        <begin position="226"/>
        <end position="277"/>
    </location>
</feature>
<name>A0A168KAQ8_9BACL</name>
<dbReference type="Pfam" id="PF14311">
    <property type="entry name" value="DUF4379"/>
    <property type="match status" value="5"/>
</dbReference>
<comment type="caution">
    <text evidence="2">The sequence shown here is derived from an EMBL/GenBank/DDBJ whole genome shotgun (WGS) entry which is preliminary data.</text>
</comment>
<protein>
    <recommendedName>
        <fullName evidence="1">Treble clef zinc finger domain-containing protein</fullName>
    </recommendedName>
</protein>
<sequence length="353" mass="41124">MSSRKYIVNDYPNISNEYNKEKNAVPLKEIYVRYPVPVWWKCKKGHEWQELVRNRTVRDRGCIYCTGHVAIVGENDFATTDLLLAKEWHPTKNGHFKPQMTKRGSSKKVWWKCDKGHEWEAIIYSRASGCGCPYCSGRLPIRGENDFETLHKDLASEWHLINNGKLKPYEFKEKSNKKVWWQCKEGHEWNNSICERVSYKRKCPFCNNTAVIPDKNSFKALEPGAASYWDYEANGNLKPENFFPHSNIEVNWNCGKHEWEEAIGKMTIRKLCPYCSGVRISEEDSVFNKYPILLIEYDHDKNGGININSISEGSSKTIWWKCKKGHSWLAPMERRVKGSKCPYCSGKKSIYSI</sequence>
<feature type="domain" description="Treble clef zinc finger" evidence="1">
    <location>
        <begin position="293"/>
        <end position="347"/>
    </location>
</feature>